<proteinExistence type="predicted"/>
<dbReference type="Proteomes" id="UP000729733">
    <property type="component" value="Unassembled WGS sequence"/>
</dbReference>
<dbReference type="RefSeq" id="WP_229641184.1">
    <property type="nucleotide sequence ID" value="NZ_JADWDC010000035.1"/>
</dbReference>
<gene>
    <name evidence="1" type="ORF">I4641_14125</name>
</gene>
<dbReference type="AlphaFoldDB" id="A0A964BT93"/>
<dbReference type="EMBL" id="JADWDC010000035">
    <property type="protein sequence ID" value="MCC0178118.1"/>
    <property type="molecule type" value="Genomic_DNA"/>
</dbReference>
<organism evidence="1 2">
    <name type="scientific">Waterburya agarophytonicola KI4</name>
    <dbReference type="NCBI Taxonomy" id="2874699"/>
    <lineage>
        <taxon>Bacteria</taxon>
        <taxon>Bacillati</taxon>
        <taxon>Cyanobacteriota</taxon>
        <taxon>Cyanophyceae</taxon>
        <taxon>Pleurocapsales</taxon>
        <taxon>Hyellaceae</taxon>
        <taxon>Waterburya</taxon>
        <taxon>Waterburya agarophytonicola</taxon>
    </lineage>
</organism>
<keyword evidence="2" id="KW-1185">Reference proteome</keyword>
<dbReference type="Gene3D" id="2.60.120.620">
    <property type="entry name" value="q2cbj1_9rhob like domain"/>
    <property type="match status" value="1"/>
</dbReference>
<comment type="caution">
    <text evidence="1">The sequence shown here is derived from an EMBL/GenBank/DDBJ whole genome shotgun (WGS) entry which is preliminary data.</text>
</comment>
<protein>
    <recommendedName>
        <fullName evidence="3">Phytanoyl-CoA dioxygenase</fullName>
    </recommendedName>
</protein>
<name>A0A964BT93_9CYAN</name>
<accession>A0A964BT93</accession>
<sequence length="311" mass="36067">MKISANNLSYIAQKVKNIPHKLKREFYRIPPFQAIKEHVYQKALDNHAQFLPELDRLGESILKILRQEGTCVIPIEELQFPSTDMMMSTTFSLAEKLKTSSAEQNTSNICEVGSSPEDLREFIEMLLWALEPKLLNIIENYIGLPILYQGFAMRKSVADGQYSGVRRWHIDWEDRRIIKIIIYLNDVVPGGGPYNYISRTITQEAIKKLNYYNLGYISDEEMAQAIPRSDWISCLASKGSVVISDTSSVFHRAQPPTLYERYSITFCYTSAMPQVIWNARKISPEQWEFIDRNTNQRQKNCLHKKRLAEFI</sequence>
<evidence type="ECO:0008006" key="3">
    <source>
        <dbReference type="Google" id="ProtNLM"/>
    </source>
</evidence>
<dbReference type="SUPFAM" id="SSF51197">
    <property type="entry name" value="Clavaminate synthase-like"/>
    <property type="match status" value="1"/>
</dbReference>
<reference evidence="1" key="1">
    <citation type="journal article" date="2021" name="Antonie Van Leeuwenhoek">
        <title>Draft genome and description of Waterburya agarophytonicola gen. nov. sp. nov. (Pleurocapsales, Cyanobacteria): a seaweed symbiont.</title>
        <authorList>
            <person name="Bonthond G."/>
            <person name="Shalygin S."/>
            <person name="Bayer T."/>
            <person name="Weinberger F."/>
        </authorList>
    </citation>
    <scope>NUCLEOTIDE SEQUENCE</scope>
    <source>
        <strain evidence="1">KI4</strain>
    </source>
</reference>
<evidence type="ECO:0000313" key="1">
    <source>
        <dbReference type="EMBL" id="MCC0178118.1"/>
    </source>
</evidence>
<evidence type="ECO:0000313" key="2">
    <source>
        <dbReference type="Proteomes" id="UP000729733"/>
    </source>
</evidence>